<evidence type="ECO:0000313" key="1">
    <source>
        <dbReference type="EMBL" id="MDO8057560.1"/>
    </source>
</evidence>
<proteinExistence type="predicted"/>
<evidence type="ECO:0000313" key="2">
    <source>
        <dbReference type="Proteomes" id="UP001170666"/>
    </source>
</evidence>
<comment type="caution">
    <text evidence="1">The sequence shown here is derived from an EMBL/GenBank/DDBJ whole genome shotgun (WGS) entry which is preliminary data.</text>
</comment>
<dbReference type="SUPFAM" id="SSF53335">
    <property type="entry name" value="S-adenosyl-L-methionine-dependent methyltransferases"/>
    <property type="match status" value="1"/>
</dbReference>
<gene>
    <name evidence="1" type="ORF">OC698_02555</name>
</gene>
<keyword evidence="2" id="KW-1185">Reference proteome</keyword>
<protein>
    <submittedName>
        <fullName evidence="1">Uncharacterized protein</fullName>
    </submittedName>
</protein>
<name>A0ABT9D2N6_9MOLU</name>
<reference evidence="1 2" key="1">
    <citation type="journal article" date="2023" name="Int. J. Syst. Evol. Microbiol.">
        <title>The observation of taxonomic boundaries for the 16SrII and 16SrXXV phytoplasmas using genome-based delimitation.</title>
        <authorList>
            <person name="Rodrigues Jardim B."/>
            <person name="Tran-Nguyen L.T.T."/>
            <person name="Gambley C."/>
            <person name="Al-Sadi A.M."/>
            <person name="Al-Subhi A.M."/>
            <person name="Foissac X."/>
            <person name="Salar P."/>
            <person name="Cai H."/>
            <person name="Yang J.Y."/>
            <person name="Davis R."/>
            <person name="Jones L."/>
            <person name="Rodoni B."/>
            <person name="Constable F.E."/>
        </authorList>
    </citation>
    <scope>NUCLEOTIDE SEQUENCE [LARGE SCALE GENOMIC DNA]</scope>
    <source>
        <strain evidence="1">BAWM-BFA-CoWB</strain>
    </source>
</reference>
<dbReference type="InterPro" id="IPR029063">
    <property type="entry name" value="SAM-dependent_MTases_sf"/>
</dbReference>
<sequence length="127" mass="15195">MKKSNREKVNVFDVVNDCLNNEQYKTQIDIFNNPLQKRKFDEFYTTEKTVDWCFETLKKELPKLDLDFNEFFFIEPSAGTGNFYRKMPPQKRIGVEINPELNQDYFISDYLDFEPKNKTKNLVFGNP</sequence>
<dbReference type="Proteomes" id="UP001170666">
    <property type="component" value="Unassembled WGS sequence"/>
</dbReference>
<feature type="non-terminal residue" evidence="1">
    <location>
        <position position="127"/>
    </location>
</feature>
<dbReference type="EMBL" id="JAOSIT010000033">
    <property type="protein sequence ID" value="MDO8057560.1"/>
    <property type="molecule type" value="Genomic_DNA"/>
</dbReference>
<organism evidence="1 2">
    <name type="scientific">Candidatus Phytoplasma gossypii</name>
    <dbReference type="NCBI Taxonomy" id="2982629"/>
    <lineage>
        <taxon>Bacteria</taxon>
        <taxon>Bacillati</taxon>
        <taxon>Mycoplasmatota</taxon>
        <taxon>Mollicutes</taxon>
        <taxon>Acholeplasmatales</taxon>
        <taxon>Acholeplasmataceae</taxon>
        <taxon>Candidatus Phytoplasma</taxon>
        <taxon>16SrII (Peanut WB group)</taxon>
    </lineage>
</organism>
<accession>A0ABT9D2N6</accession>